<dbReference type="SMART" id="SM00739">
    <property type="entry name" value="KOW"/>
    <property type="match status" value="1"/>
</dbReference>
<evidence type="ECO:0000256" key="8">
    <source>
        <dbReference type="HAMAP-Rule" id="MF_01326"/>
    </source>
</evidence>
<dbReference type="Pfam" id="PF17136">
    <property type="entry name" value="ribosomal_L24"/>
    <property type="match status" value="1"/>
</dbReference>
<dbReference type="GO" id="GO:0019843">
    <property type="term" value="F:rRNA binding"/>
    <property type="evidence" value="ECO:0007669"/>
    <property type="project" value="UniProtKB-UniRule"/>
</dbReference>
<keyword evidence="12" id="KW-1185">Reference proteome</keyword>
<evidence type="ECO:0000256" key="2">
    <source>
        <dbReference type="ARBA" id="ARBA00022730"/>
    </source>
</evidence>
<name>A0A7Z7PMF0_9BACT</name>
<reference evidence="11 12" key="1">
    <citation type="submission" date="2017-01" db="EMBL/GenBank/DDBJ databases">
        <authorList>
            <person name="Erauso G."/>
        </authorList>
    </citation>
    <scope>NUCLEOTIDE SEQUENCE [LARGE SCALE GENOMIC DNA]</scope>
    <source>
        <strain evidence="11">MESINF1</strain>
    </source>
</reference>
<evidence type="ECO:0000313" key="12">
    <source>
        <dbReference type="Proteomes" id="UP000250796"/>
    </source>
</evidence>
<sequence>MSRVKKDDLVMVISGKDRGKKGKVLKTYPSEKKVIVEGVNFTKKHQRPTNQYREGGIIERESPIYVSKVMVVCPNCDKPTRIAHKILENGEKVRACKKCGEIIDKV</sequence>
<dbReference type="InterPro" id="IPR005824">
    <property type="entry name" value="KOW"/>
</dbReference>
<dbReference type="Proteomes" id="UP000250796">
    <property type="component" value="Chromosome MESINF"/>
</dbReference>
<evidence type="ECO:0000256" key="3">
    <source>
        <dbReference type="ARBA" id="ARBA00022884"/>
    </source>
</evidence>
<dbReference type="GO" id="GO:0006412">
    <property type="term" value="P:translation"/>
    <property type="evidence" value="ECO:0007669"/>
    <property type="project" value="UniProtKB-UniRule"/>
</dbReference>
<dbReference type="KEGG" id="minf:MESINF_0340"/>
<proteinExistence type="inferred from homology"/>
<dbReference type="InterPro" id="IPR005825">
    <property type="entry name" value="Ribosomal_uL24_CS"/>
</dbReference>
<gene>
    <name evidence="8 11" type="primary">rplX</name>
    <name evidence="11" type="ORF">MESINF_0340</name>
</gene>
<dbReference type="Pfam" id="PF00467">
    <property type="entry name" value="KOW"/>
    <property type="match status" value="1"/>
</dbReference>
<evidence type="ECO:0000256" key="6">
    <source>
        <dbReference type="ARBA" id="ARBA00035206"/>
    </source>
</evidence>
<dbReference type="SUPFAM" id="SSF50104">
    <property type="entry name" value="Translation proteins SH3-like domain"/>
    <property type="match status" value="1"/>
</dbReference>
<dbReference type="InterPro" id="IPR008991">
    <property type="entry name" value="Translation_prot_SH3-like_sf"/>
</dbReference>
<organism evidence="11 12">
    <name type="scientific">Mesotoga infera</name>
    <dbReference type="NCBI Taxonomy" id="1236046"/>
    <lineage>
        <taxon>Bacteria</taxon>
        <taxon>Thermotogati</taxon>
        <taxon>Thermotogota</taxon>
        <taxon>Thermotogae</taxon>
        <taxon>Kosmotogales</taxon>
        <taxon>Kosmotogaceae</taxon>
        <taxon>Mesotoga</taxon>
    </lineage>
</organism>
<comment type="function">
    <text evidence="8">One of two assembly initiator proteins, it binds directly to the 5'-end of the 23S rRNA, where it nucleates assembly of the 50S subunit.</text>
</comment>
<dbReference type="AlphaFoldDB" id="A0A7Z7PMF0"/>
<dbReference type="GO" id="GO:1990904">
    <property type="term" value="C:ribonucleoprotein complex"/>
    <property type="evidence" value="ECO:0007669"/>
    <property type="project" value="UniProtKB-KW"/>
</dbReference>
<comment type="function">
    <text evidence="7 8">One of the proteins that surrounds the polypeptide exit tunnel on the outside of the subunit.</text>
</comment>
<dbReference type="PANTHER" id="PTHR12903">
    <property type="entry name" value="MITOCHONDRIAL RIBOSOMAL PROTEIN L24"/>
    <property type="match status" value="1"/>
</dbReference>
<feature type="domain" description="KOW" evidence="10">
    <location>
        <begin position="3"/>
        <end position="30"/>
    </location>
</feature>
<dbReference type="RefSeq" id="WP_169698229.1">
    <property type="nucleotide sequence ID" value="NZ_LS974202.1"/>
</dbReference>
<dbReference type="NCBIfam" id="TIGR01079">
    <property type="entry name" value="rplX_bact"/>
    <property type="match status" value="1"/>
</dbReference>
<dbReference type="InterPro" id="IPR057264">
    <property type="entry name" value="Ribosomal_uL24_C"/>
</dbReference>
<dbReference type="InterPro" id="IPR041988">
    <property type="entry name" value="Ribosomal_uL24_KOW"/>
</dbReference>
<evidence type="ECO:0000256" key="7">
    <source>
        <dbReference type="ARBA" id="ARBA00058688"/>
    </source>
</evidence>
<keyword evidence="5 8" id="KW-0687">Ribonucleoprotein</keyword>
<dbReference type="FunFam" id="2.30.30.30:FF:000004">
    <property type="entry name" value="50S ribosomal protein L24"/>
    <property type="match status" value="1"/>
</dbReference>
<dbReference type="GO" id="GO:0005840">
    <property type="term" value="C:ribosome"/>
    <property type="evidence" value="ECO:0007669"/>
    <property type="project" value="UniProtKB-KW"/>
</dbReference>
<dbReference type="InterPro" id="IPR003256">
    <property type="entry name" value="Ribosomal_uL24"/>
</dbReference>
<comment type="subunit">
    <text evidence="8">Part of the 50S ribosomal subunit.</text>
</comment>
<evidence type="ECO:0000256" key="9">
    <source>
        <dbReference type="RuleBase" id="RU003477"/>
    </source>
</evidence>
<evidence type="ECO:0000256" key="4">
    <source>
        <dbReference type="ARBA" id="ARBA00022980"/>
    </source>
</evidence>
<dbReference type="EMBL" id="LS974202">
    <property type="protein sequence ID" value="SSC11789.1"/>
    <property type="molecule type" value="Genomic_DNA"/>
</dbReference>
<evidence type="ECO:0000256" key="5">
    <source>
        <dbReference type="ARBA" id="ARBA00023274"/>
    </source>
</evidence>
<evidence type="ECO:0000256" key="1">
    <source>
        <dbReference type="ARBA" id="ARBA00010618"/>
    </source>
</evidence>
<accession>A0A7Z7PMF0</accession>
<keyword evidence="3 8" id="KW-0694">RNA-binding</keyword>
<comment type="similarity">
    <text evidence="1 8 9">Belongs to the universal ribosomal protein uL24 family.</text>
</comment>
<evidence type="ECO:0000259" key="10">
    <source>
        <dbReference type="SMART" id="SM00739"/>
    </source>
</evidence>
<dbReference type="Gene3D" id="2.30.30.30">
    <property type="match status" value="1"/>
</dbReference>
<keyword evidence="2 8" id="KW-0699">rRNA-binding</keyword>
<keyword evidence="4 8" id="KW-0689">Ribosomal protein</keyword>
<dbReference type="HAMAP" id="MF_01326_B">
    <property type="entry name" value="Ribosomal_uL24_B"/>
    <property type="match status" value="1"/>
</dbReference>
<dbReference type="CDD" id="cd06089">
    <property type="entry name" value="KOW_RPL26"/>
    <property type="match status" value="1"/>
</dbReference>
<dbReference type="InterPro" id="IPR014722">
    <property type="entry name" value="Rib_uL2_dom2"/>
</dbReference>
<dbReference type="GO" id="GO:0003735">
    <property type="term" value="F:structural constituent of ribosome"/>
    <property type="evidence" value="ECO:0007669"/>
    <property type="project" value="InterPro"/>
</dbReference>
<evidence type="ECO:0000313" key="11">
    <source>
        <dbReference type="EMBL" id="SSC11789.1"/>
    </source>
</evidence>
<protein>
    <recommendedName>
        <fullName evidence="6 8">Large ribosomal subunit protein uL24</fullName>
    </recommendedName>
</protein>
<dbReference type="PROSITE" id="PS01108">
    <property type="entry name" value="RIBOSOMAL_L24"/>
    <property type="match status" value="1"/>
</dbReference>